<name>K3XM61_SETIT</name>
<feature type="region of interest" description="Disordered" evidence="1">
    <location>
        <begin position="1"/>
        <end position="22"/>
    </location>
</feature>
<evidence type="ECO:0000256" key="1">
    <source>
        <dbReference type="SAM" id="MobiDB-lite"/>
    </source>
</evidence>
<evidence type="ECO:0000313" key="2">
    <source>
        <dbReference type="EnsemblPlants" id="KQL06847"/>
    </source>
</evidence>
<sequence length="197" mass="20982">MRGLAAQQAHGNGGPMESNRPRGCGRALVALLTGRDLSPRAATLREPVGLGVVPIGACGGSPERPRRGARDVAIAQPIASPGARFWFWVRERRDWTDSTRTGLPPTGLSAPNPTGIVFLRRRLHLPSCGSSASSTATSPSAAPPPHRFQGQLQPLVYGSSSVGTCIRQLLHRLHLFPRRAGRGCHILPDAQLAAHLH</sequence>
<keyword evidence="3" id="KW-1185">Reference proteome</keyword>
<dbReference type="Gramene" id="KQL06847">
    <property type="protein sequence ID" value="KQL06847"/>
    <property type="gene ID" value="SETIT_002984mg"/>
</dbReference>
<dbReference type="Proteomes" id="UP000004995">
    <property type="component" value="Unassembled WGS sequence"/>
</dbReference>
<dbReference type="EMBL" id="AGNK02003291">
    <property type="status" value="NOT_ANNOTATED_CDS"/>
    <property type="molecule type" value="Genomic_DNA"/>
</dbReference>
<proteinExistence type="predicted"/>
<accession>K3XM61</accession>
<dbReference type="EnsemblPlants" id="KQL06847">
    <property type="protein sequence ID" value="KQL06847"/>
    <property type="gene ID" value="SETIT_002984mg"/>
</dbReference>
<evidence type="ECO:0000313" key="3">
    <source>
        <dbReference type="Proteomes" id="UP000004995"/>
    </source>
</evidence>
<organism evidence="2 3">
    <name type="scientific">Setaria italica</name>
    <name type="common">Foxtail millet</name>
    <name type="synonym">Panicum italicum</name>
    <dbReference type="NCBI Taxonomy" id="4555"/>
    <lineage>
        <taxon>Eukaryota</taxon>
        <taxon>Viridiplantae</taxon>
        <taxon>Streptophyta</taxon>
        <taxon>Embryophyta</taxon>
        <taxon>Tracheophyta</taxon>
        <taxon>Spermatophyta</taxon>
        <taxon>Magnoliopsida</taxon>
        <taxon>Liliopsida</taxon>
        <taxon>Poales</taxon>
        <taxon>Poaceae</taxon>
        <taxon>PACMAD clade</taxon>
        <taxon>Panicoideae</taxon>
        <taxon>Panicodae</taxon>
        <taxon>Paniceae</taxon>
        <taxon>Cenchrinae</taxon>
        <taxon>Setaria</taxon>
    </lineage>
</organism>
<reference evidence="2" key="2">
    <citation type="submission" date="2018-08" db="UniProtKB">
        <authorList>
            <consortium name="EnsemblPlants"/>
        </authorList>
    </citation>
    <scope>IDENTIFICATION</scope>
    <source>
        <strain evidence="2">Yugu1</strain>
    </source>
</reference>
<dbReference type="InParanoid" id="K3XM61"/>
<dbReference type="HOGENOM" id="CLU_1386285_0_0_1"/>
<protein>
    <submittedName>
        <fullName evidence="2">Uncharacterized protein</fullName>
    </submittedName>
</protein>
<dbReference type="AlphaFoldDB" id="K3XM61"/>
<reference evidence="3" key="1">
    <citation type="journal article" date="2012" name="Nat. Biotechnol.">
        <title>Reference genome sequence of the model plant Setaria.</title>
        <authorList>
            <person name="Bennetzen J.L."/>
            <person name="Schmutz J."/>
            <person name="Wang H."/>
            <person name="Percifield R."/>
            <person name="Hawkins J."/>
            <person name="Pontaroli A.C."/>
            <person name="Estep M."/>
            <person name="Feng L."/>
            <person name="Vaughn J.N."/>
            <person name="Grimwood J."/>
            <person name="Jenkins J."/>
            <person name="Barry K."/>
            <person name="Lindquist E."/>
            <person name="Hellsten U."/>
            <person name="Deshpande S."/>
            <person name="Wang X."/>
            <person name="Wu X."/>
            <person name="Mitros T."/>
            <person name="Triplett J."/>
            <person name="Yang X."/>
            <person name="Ye C.Y."/>
            <person name="Mauro-Herrera M."/>
            <person name="Wang L."/>
            <person name="Li P."/>
            <person name="Sharma M."/>
            <person name="Sharma R."/>
            <person name="Ronald P.C."/>
            <person name="Panaud O."/>
            <person name="Kellogg E.A."/>
            <person name="Brutnell T.P."/>
            <person name="Doust A.N."/>
            <person name="Tuskan G.A."/>
            <person name="Rokhsar D."/>
            <person name="Devos K.M."/>
        </authorList>
    </citation>
    <scope>NUCLEOTIDE SEQUENCE [LARGE SCALE GENOMIC DNA]</scope>
    <source>
        <strain evidence="3">cv. Yugu1</strain>
    </source>
</reference>